<dbReference type="InterPro" id="IPR005122">
    <property type="entry name" value="Uracil-DNA_glycosylase-like"/>
</dbReference>
<comment type="caution">
    <text evidence="2">The sequence shown here is derived from an EMBL/GenBank/DDBJ whole genome shotgun (WGS) entry which is preliminary data.</text>
</comment>
<accession>A0A644T6P4</accession>
<proteinExistence type="predicted"/>
<protein>
    <recommendedName>
        <fullName evidence="1">Uracil-DNA glycosylase-like domain-containing protein</fullName>
    </recommendedName>
</protein>
<dbReference type="SUPFAM" id="SSF52141">
    <property type="entry name" value="Uracil-DNA glycosylase-like"/>
    <property type="match status" value="1"/>
</dbReference>
<evidence type="ECO:0000313" key="2">
    <source>
        <dbReference type="EMBL" id="MPL61571.1"/>
    </source>
</evidence>
<name>A0A644T6P4_9ZZZZ</name>
<dbReference type="Gene3D" id="3.40.470.10">
    <property type="entry name" value="Uracil-DNA glycosylase-like domain"/>
    <property type="match status" value="1"/>
</dbReference>
<sequence>MNKRSFPFGQPIKTLTQEDRTPKKVFVLGVYASAVHAKWLDANGKVLINALAVASEPYIFWRGENAEAIISKIPVPQGAGSLIPAGERFNGPSGRALDEYFLAPLKLERKDAWLCDLVPYSCRNDNQAKAIKNAEKNYSLTPSNFQEKPEALADNQRRQSILDEIKESKADVLITLGDEPIKWFLSHFDAEKRGKLADFGQDKKTYGKLHQISHPEISIKVLPLVHPRQAAKLGLYSREWNELHTDWVNNHAHGLLG</sequence>
<dbReference type="EMBL" id="VSSQ01000015">
    <property type="protein sequence ID" value="MPL61571.1"/>
    <property type="molecule type" value="Genomic_DNA"/>
</dbReference>
<reference evidence="2" key="1">
    <citation type="submission" date="2019-08" db="EMBL/GenBank/DDBJ databases">
        <authorList>
            <person name="Kucharzyk K."/>
            <person name="Murdoch R.W."/>
            <person name="Higgins S."/>
            <person name="Loffler F."/>
        </authorList>
    </citation>
    <scope>NUCLEOTIDE SEQUENCE</scope>
</reference>
<dbReference type="InterPro" id="IPR036895">
    <property type="entry name" value="Uracil-DNA_glycosylase-like_sf"/>
</dbReference>
<gene>
    <name evidence="2" type="ORF">SDC9_07148</name>
</gene>
<dbReference type="Pfam" id="PF03167">
    <property type="entry name" value="UDG"/>
    <property type="match status" value="1"/>
</dbReference>
<organism evidence="2">
    <name type="scientific">bioreactor metagenome</name>
    <dbReference type="NCBI Taxonomy" id="1076179"/>
    <lineage>
        <taxon>unclassified sequences</taxon>
        <taxon>metagenomes</taxon>
        <taxon>ecological metagenomes</taxon>
    </lineage>
</organism>
<evidence type="ECO:0000259" key="1">
    <source>
        <dbReference type="Pfam" id="PF03167"/>
    </source>
</evidence>
<feature type="domain" description="Uracil-DNA glycosylase-like" evidence="1">
    <location>
        <begin position="85"/>
        <end position="231"/>
    </location>
</feature>
<dbReference type="AlphaFoldDB" id="A0A644T6P4"/>